<feature type="domain" description="Transposase IS66 central" evidence="1">
    <location>
        <begin position="17"/>
        <end position="77"/>
    </location>
</feature>
<dbReference type="InterPro" id="IPR052344">
    <property type="entry name" value="Transposase-related"/>
</dbReference>
<dbReference type="InterPro" id="IPR004291">
    <property type="entry name" value="Transposase_IS66_central"/>
</dbReference>
<evidence type="ECO:0000313" key="3">
    <source>
        <dbReference type="Proteomes" id="UP000239735"/>
    </source>
</evidence>
<protein>
    <recommendedName>
        <fullName evidence="1">Transposase IS66 central domain-containing protein</fullName>
    </recommendedName>
</protein>
<accession>A0A2N9L456</accession>
<proteinExistence type="predicted"/>
<reference evidence="3" key="1">
    <citation type="submission" date="2018-02" db="EMBL/GenBank/DDBJ databases">
        <authorList>
            <person name="Hausmann B."/>
        </authorList>
    </citation>
    <scope>NUCLEOTIDE SEQUENCE [LARGE SCALE GENOMIC DNA]</scope>
    <source>
        <strain evidence="3">Peat soil MAG SbA5</strain>
    </source>
</reference>
<dbReference type="Proteomes" id="UP000239735">
    <property type="component" value="Unassembled WGS sequence"/>
</dbReference>
<name>A0A2N9L456_9BACT</name>
<dbReference type="AlphaFoldDB" id="A0A2N9L456"/>
<dbReference type="Pfam" id="PF03050">
    <property type="entry name" value="DDE_Tnp_IS66"/>
    <property type="match status" value="1"/>
</dbReference>
<dbReference type="EMBL" id="OKRB01000037">
    <property type="protein sequence ID" value="SPE18107.1"/>
    <property type="molecule type" value="Genomic_DNA"/>
</dbReference>
<evidence type="ECO:0000313" key="2">
    <source>
        <dbReference type="EMBL" id="SPE18107.1"/>
    </source>
</evidence>
<organism evidence="2 3">
    <name type="scientific">Candidatus Sulfuritelmatomonas gaucii</name>
    <dbReference type="NCBI Taxonomy" id="2043161"/>
    <lineage>
        <taxon>Bacteria</taxon>
        <taxon>Pseudomonadati</taxon>
        <taxon>Acidobacteriota</taxon>
        <taxon>Terriglobia</taxon>
        <taxon>Terriglobales</taxon>
        <taxon>Acidobacteriaceae</taxon>
        <taxon>Candidatus Sulfuritelmatomonas</taxon>
    </lineage>
</organism>
<dbReference type="PANTHER" id="PTHR33678">
    <property type="entry name" value="BLL1576 PROTEIN"/>
    <property type="match status" value="1"/>
</dbReference>
<gene>
    <name evidence="2" type="ORF">SBA5_1310003</name>
</gene>
<sequence length="119" mass="13646">MARGRLEARLDRSLQHRYRALRNRRLANHLLRERDALFTFLNCPGLEATNWRAEQAIRPMVVARKVWGGNRTARGAQTQSILVRFLQTCRQQLQPACSLLQNLLCSSQPKVLDLAAPAR</sequence>
<evidence type="ECO:0000259" key="1">
    <source>
        <dbReference type="Pfam" id="PF03050"/>
    </source>
</evidence>
<dbReference type="PANTHER" id="PTHR33678:SF1">
    <property type="entry name" value="BLL1576 PROTEIN"/>
    <property type="match status" value="1"/>
</dbReference>